<dbReference type="Proteomes" id="UP000249324">
    <property type="component" value="Unassembled WGS sequence"/>
</dbReference>
<organism evidence="2 3">
    <name type="scientific">Thermocrispum agreste</name>
    <dbReference type="NCBI Taxonomy" id="37925"/>
    <lineage>
        <taxon>Bacteria</taxon>
        <taxon>Bacillati</taxon>
        <taxon>Actinomycetota</taxon>
        <taxon>Actinomycetes</taxon>
        <taxon>Pseudonocardiales</taxon>
        <taxon>Pseudonocardiaceae</taxon>
        <taxon>Thermocrispum</taxon>
    </lineage>
</organism>
<feature type="compositionally biased region" description="Basic and acidic residues" evidence="1">
    <location>
        <begin position="1"/>
        <end position="16"/>
    </location>
</feature>
<evidence type="ECO:0000313" key="3">
    <source>
        <dbReference type="Proteomes" id="UP000249324"/>
    </source>
</evidence>
<proteinExistence type="predicted"/>
<reference evidence="2 3" key="1">
    <citation type="journal article" date="2021" name="BMC Genomics">
        <title>Genome-resolved metagenome and metatranscriptome analyses of thermophilic composting reveal key bacterial players and their metabolic interactions.</title>
        <authorList>
            <person name="Braga L.P.P."/>
            <person name="Pereira R.V."/>
            <person name="Martins L.F."/>
            <person name="Moura L.M.S."/>
            <person name="Sanchez F.B."/>
            <person name="Patane J.S.L."/>
            <person name="da Silva A.M."/>
            <person name="Setubal J.C."/>
        </authorList>
    </citation>
    <scope>NUCLEOTIDE SEQUENCE [LARGE SCALE GENOMIC DNA]</scope>
    <source>
        <strain evidence="2">ZC4RG45</strain>
    </source>
</reference>
<feature type="region of interest" description="Disordered" evidence="1">
    <location>
        <begin position="1"/>
        <end position="26"/>
    </location>
</feature>
<gene>
    <name evidence="2" type="ORF">DIU77_001890</name>
</gene>
<dbReference type="EMBL" id="QGUI02000010">
    <property type="protein sequence ID" value="MFO7190982.1"/>
    <property type="molecule type" value="Genomic_DNA"/>
</dbReference>
<evidence type="ECO:0008006" key="4">
    <source>
        <dbReference type="Google" id="ProtNLM"/>
    </source>
</evidence>
<dbReference type="AlphaFoldDB" id="A0ABD6FDB2"/>
<protein>
    <recommendedName>
        <fullName evidence="4">XRE family transcriptional regulator</fullName>
    </recommendedName>
</protein>
<evidence type="ECO:0000313" key="2">
    <source>
        <dbReference type="EMBL" id="MFO7190982.1"/>
    </source>
</evidence>
<name>A0ABD6FDB2_9PSEU</name>
<evidence type="ECO:0000256" key="1">
    <source>
        <dbReference type="SAM" id="MobiDB-lite"/>
    </source>
</evidence>
<comment type="caution">
    <text evidence="2">The sequence shown here is derived from an EMBL/GenBank/DDBJ whole genome shotgun (WGS) entry which is preliminary data.</text>
</comment>
<sequence>MPEPNERLRFARESMPSRRSPGTHASREEVAELVVAWIARHHGKDSAFDANHLGKLERGTVRRPSSLVRAALCAVYDATEADLGFAPTEAADRVSAALRGRTDVVALDAVASVLGSLRRLEDVAGAAEVVPSVRRQAALVDRLARNASGDARSCAVGLLSEIEQYLGWLAIPLGQWGESRRHLDRATVLAIEADDSHRLVTALSFAADRSLRRHDVRTADALNEAAARNPRSHPALRTYLAYQRADVLARGGDRTEAARQLGRADQLVDRLPGEVPESGYWYTPSFFTGERAFVLHALDDRQGARRAAADALAAMPATWRGEEWEQRRRELAELAA</sequence>
<accession>A0ABD6FDB2</accession>